<dbReference type="InterPro" id="IPR039619">
    <property type="entry name" value="MAKR2/5"/>
</dbReference>
<dbReference type="Proteomes" id="UP000235220">
    <property type="component" value="Chromosome 16"/>
</dbReference>
<name>A0A2I4G3W0_JUGRE</name>
<feature type="compositionally biased region" description="Basic and acidic residues" evidence="1">
    <location>
        <begin position="83"/>
        <end position="112"/>
    </location>
</feature>
<feature type="region of interest" description="Disordered" evidence="1">
    <location>
        <begin position="212"/>
        <end position="244"/>
    </location>
</feature>
<dbReference type="GO" id="GO:0005886">
    <property type="term" value="C:plasma membrane"/>
    <property type="evidence" value="ECO:0007669"/>
    <property type="project" value="InterPro"/>
</dbReference>
<keyword evidence="3" id="KW-0418">Kinase</keyword>
<keyword evidence="3" id="KW-0808">Transferase</keyword>
<feature type="region of interest" description="Disordered" evidence="1">
    <location>
        <begin position="344"/>
        <end position="382"/>
    </location>
</feature>
<proteinExistence type="predicted"/>
<dbReference type="Gramene" id="Jr16_00530_p1">
    <property type="protein sequence ID" value="cds.Jr16_00530_p1"/>
    <property type="gene ID" value="Jr16_00530"/>
</dbReference>
<dbReference type="GO" id="GO:0016020">
    <property type="term" value="C:membrane"/>
    <property type="evidence" value="ECO:0000318"/>
    <property type="project" value="GO_Central"/>
</dbReference>
<reference evidence="3" key="1">
    <citation type="submission" date="2025-08" db="UniProtKB">
        <authorList>
            <consortium name="RefSeq"/>
        </authorList>
    </citation>
    <scope>IDENTIFICATION</scope>
    <source>
        <tissue evidence="3">Leaves</tissue>
    </source>
</reference>
<feature type="region of interest" description="Disordered" evidence="1">
    <location>
        <begin position="280"/>
        <end position="308"/>
    </location>
</feature>
<dbReference type="GeneID" id="109004489"/>
<dbReference type="KEGG" id="jre:109004489"/>
<evidence type="ECO:0000256" key="1">
    <source>
        <dbReference type="SAM" id="MobiDB-lite"/>
    </source>
</evidence>
<feature type="region of interest" description="Disordered" evidence="1">
    <location>
        <begin position="131"/>
        <end position="153"/>
    </location>
</feature>
<dbReference type="AlphaFoldDB" id="A0A2I4G3W0"/>
<feature type="compositionally biased region" description="Basic residues" evidence="1">
    <location>
        <begin position="296"/>
        <end position="305"/>
    </location>
</feature>
<dbReference type="PANTHER" id="PTHR33929">
    <property type="entry name" value="MEMBRANE-ASSOCIATED KINASE REGULATOR 2-RELATED"/>
    <property type="match status" value="1"/>
</dbReference>
<dbReference type="GO" id="GO:0016301">
    <property type="term" value="F:kinase activity"/>
    <property type="evidence" value="ECO:0007669"/>
    <property type="project" value="UniProtKB-KW"/>
</dbReference>
<protein>
    <submittedName>
        <fullName evidence="3">Probable membrane-associated kinase regulator 5</fullName>
    </submittedName>
</protein>
<keyword evidence="2" id="KW-1185">Reference proteome</keyword>
<organism evidence="2 3">
    <name type="scientific">Juglans regia</name>
    <name type="common">English walnut</name>
    <dbReference type="NCBI Taxonomy" id="51240"/>
    <lineage>
        <taxon>Eukaryota</taxon>
        <taxon>Viridiplantae</taxon>
        <taxon>Streptophyta</taxon>
        <taxon>Embryophyta</taxon>
        <taxon>Tracheophyta</taxon>
        <taxon>Spermatophyta</taxon>
        <taxon>Magnoliopsida</taxon>
        <taxon>eudicotyledons</taxon>
        <taxon>Gunneridae</taxon>
        <taxon>Pentapetalae</taxon>
        <taxon>rosids</taxon>
        <taxon>fabids</taxon>
        <taxon>Fagales</taxon>
        <taxon>Juglandaceae</taxon>
        <taxon>Juglans</taxon>
    </lineage>
</organism>
<evidence type="ECO:0000313" key="3">
    <source>
        <dbReference type="RefSeq" id="XP_018838589.2"/>
    </source>
</evidence>
<dbReference type="STRING" id="51240.A0A2I4G3W0"/>
<gene>
    <name evidence="3" type="primary">LOC109004489</name>
</gene>
<feature type="region of interest" description="Disordered" evidence="1">
    <location>
        <begin position="168"/>
        <end position="196"/>
    </location>
</feature>
<feature type="compositionally biased region" description="Low complexity" evidence="1">
    <location>
        <begin position="281"/>
        <end position="295"/>
    </location>
</feature>
<feature type="compositionally biased region" description="Low complexity" evidence="1">
    <location>
        <begin position="363"/>
        <end position="378"/>
    </location>
</feature>
<evidence type="ECO:0000313" key="2">
    <source>
        <dbReference type="Proteomes" id="UP000235220"/>
    </source>
</evidence>
<feature type="compositionally biased region" description="Basic and acidic residues" evidence="1">
    <location>
        <begin position="228"/>
        <end position="244"/>
    </location>
</feature>
<dbReference type="OrthoDB" id="689803at2759"/>
<dbReference type="FunCoup" id="A0A2I4G3W0">
    <property type="interactions" value="129"/>
</dbReference>
<accession>A0A2I4G3W0</accession>
<dbReference type="PANTHER" id="PTHR33929:SF4">
    <property type="entry name" value="MEMBRANE-ASSOCIATED KINASE REGULATOR 5"/>
    <property type="match status" value="1"/>
</dbReference>
<feature type="region of interest" description="Disordered" evidence="1">
    <location>
        <begin position="83"/>
        <end position="113"/>
    </location>
</feature>
<dbReference type="RefSeq" id="XP_018838589.2">
    <property type="nucleotide sequence ID" value="XM_018983044.2"/>
</dbReference>
<sequence length="405" mass="45874">MSPHYKTKTKALTKHCPFTQSLFSPLLSMEALNFIKFWRTTTTTTNPFTTIAFPNHPVEKVDELEEEDEDSFFDLEITVYDSDGNKDKTDADPETNNHKEDKTMPESAERHRNPAKKVGFSFLETTLSLSPNDPISRRKILPIEPSSKPQSPIALLKSSPRFQVLMFKRSKSDSMPTSKTEKTKSKSFSMDTQKQKKQESKTFFTVKLGVDETSSSSSSPFKRANSLRKAESKLQDHQISEGSRTERFTKEVIQKYLNLIKPLYVKVSKRNSGKLKFTEVLSAPSPSSSPATTALPKKKQLRKSKSASAAIGLVEPVNRRDDSLLQQHDGIQSAILHCKRSFNSSRDSSMSRSMDDSFDELSRNSFSRDSSLRSRFASETCEEKSVKNCVEEGNGLVYFERERKT</sequence>